<dbReference type="RefSeq" id="WP_007623183.1">
    <property type="nucleotide sequence ID" value="NZ_BANX01000028.1"/>
</dbReference>
<organism evidence="1 2">
    <name type="scientific">Gordonia soli NBRC 108243</name>
    <dbReference type="NCBI Taxonomy" id="1223545"/>
    <lineage>
        <taxon>Bacteria</taxon>
        <taxon>Bacillati</taxon>
        <taxon>Actinomycetota</taxon>
        <taxon>Actinomycetes</taxon>
        <taxon>Mycobacteriales</taxon>
        <taxon>Gordoniaceae</taxon>
        <taxon>Gordonia</taxon>
    </lineage>
</organism>
<dbReference type="OrthoDB" id="2061990at2"/>
<proteinExistence type="predicted"/>
<accession>M0QQS2</accession>
<dbReference type="EMBL" id="BANX01000028">
    <property type="protein sequence ID" value="GAC69782.1"/>
    <property type="molecule type" value="Genomic_DNA"/>
</dbReference>
<gene>
    <name evidence="1" type="ORF">GS4_28_00300</name>
</gene>
<name>M0QQS2_9ACTN</name>
<keyword evidence="2" id="KW-1185">Reference proteome</keyword>
<evidence type="ECO:0000313" key="1">
    <source>
        <dbReference type="EMBL" id="GAC69782.1"/>
    </source>
</evidence>
<comment type="caution">
    <text evidence="1">The sequence shown here is derived from an EMBL/GenBank/DDBJ whole genome shotgun (WGS) entry which is preliminary data.</text>
</comment>
<dbReference type="AlphaFoldDB" id="M0QQS2"/>
<sequence>MQAVEINAGTWYLRALRADDRISDVPALSDLGIDDPNSFVVAADAGWATESRFVWAVCIPTTGELIALIGVDRGHAGGLDGTVGRLWGSARAGHDAALTAAEGPVGRFADSALGLRVGPCEPMDLPRRSRPT</sequence>
<dbReference type="eggNOG" id="COG1670">
    <property type="taxonomic scope" value="Bacteria"/>
</dbReference>
<protein>
    <submittedName>
        <fullName evidence="1">Uncharacterized protein</fullName>
    </submittedName>
</protein>
<dbReference type="STRING" id="1223545.GS4_28_00300"/>
<evidence type="ECO:0000313" key="2">
    <source>
        <dbReference type="Proteomes" id="UP000011666"/>
    </source>
</evidence>
<reference evidence="1 2" key="1">
    <citation type="submission" date="2013-01" db="EMBL/GenBank/DDBJ databases">
        <title>Whole genome shotgun sequence of Gordonia soli NBRC 108243.</title>
        <authorList>
            <person name="Isaki-Nakamura S."/>
            <person name="Hosoyama A."/>
            <person name="Tsuchikane K."/>
            <person name="Ando Y."/>
            <person name="Baba S."/>
            <person name="Ohji S."/>
            <person name="Hamada M."/>
            <person name="Tamura T."/>
            <person name="Yamazoe A."/>
            <person name="Yamazaki S."/>
            <person name="Fujita N."/>
        </authorList>
    </citation>
    <scope>NUCLEOTIDE SEQUENCE [LARGE SCALE GENOMIC DNA]</scope>
    <source>
        <strain evidence="1 2">NBRC 108243</strain>
    </source>
</reference>
<dbReference type="Proteomes" id="UP000011666">
    <property type="component" value="Unassembled WGS sequence"/>
</dbReference>